<keyword evidence="6" id="KW-1133">Transmembrane helix</keyword>
<reference evidence="10 13" key="2">
    <citation type="journal article" date="2021" name="Environ. Microbiol.">
        <title>Gene family expansions and transcriptome signatures uncover fungal adaptations to wood decay.</title>
        <authorList>
            <person name="Hage H."/>
            <person name="Miyauchi S."/>
            <person name="Viragh M."/>
            <person name="Drula E."/>
            <person name="Min B."/>
            <person name="Chaduli D."/>
            <person name="Navarro D."/>
            <person name="Favel A."/>
            <person name="Norest M."/>
            <person name="Lesage-Meessen L."/>
            <person name="Balint B."/>
            <person name="Merenyi Z."/>
            <person name="de Eugenio L."/>
            <person name="Morin E."/>
            <person name="Martinez A.T."/>
            <person name="Baldrian P."/>
            <person name="Stursova M."/>
            <person name="Martinez M.J."/>
            <person name="Novotny C."/>
            <person name="Magnuson J.K."/>
            <person name="Spatafora J.W."/>
            <person name="Maurice S."/>
            <person name="Pangilinan J."/>
            <person name="Andreopoulos W."/>
            <person name="LaButti K."/>
            <person name="Hundley H."/>
            <person name="Na H."/>
            <person name="Kuo A."/>
            <person name="Barry K."/>
            <person name="Lipzen A."/>
            <person name="Henrissat B."/>
            <person name="Riley R."/>
            <person name="Ahrendt S."/>
            <person name="Nagy L.G."/>
            <person name="Grigoriev I.V."/>
            <person name="Martin F."/>
            <person name="Rosso M.N."/>
        </authorList>
    </citation>
    <scope>NUCLEOTIDE SEQUENCE [LARGE SCALE GENOMIC DNA]</scope>
    <source>
        <strain evidence="10 13">CIRM-BRFM 1785</strain>
    </source>
</reference>
<evidence type="ECO:0000256" key="9">
    <source>
        <dbReference type="RuleBase" id="RU000488"/>
    </source>
</evidence>
<evidence type="ECO:0000313" key="10">
    <source>
        <dbReference type="EMBL" id="KAH9832315.1"/>
    </source>
</evidence>
<evidence type="ECO:0000256" key="1">
    <source>
        <dbReference type="ARBA" id="ARBA00004141"/>
    </source>
</evidence>
<dbReference type="InterPro" id="IPR023395">
    <property type="entry name" value="MCP_dom_sf"/>
</dbReference>
<accession>A0A4Y9XVB6</accession>
<evidence type="ECO:0000256" key="2">
    <source>
        <dbReference type="ARBA" id="ARBA00006375"/>
    </source>
</evidence>
<proteinExistence type="inferred from homology"/>
<evidence type="ECO:0000256" key="6">
    <source>
        <dbReference type="ARBA" id="ARBA00022989"/>
    </source>
</evidence>
<evidence type="ECO:0000256" key="8">
    <source>
        <dbReference type="PROSITE-ProRule" id="PRU00282"/>
    </source>
</evidence>
<feature type="repeat" description="Solcar" evidence="8">
    <location>
        <begin position="8"/>
        <end position="96"/>
    </location>
</feature>
<dbReference type="SUPFAM" id="SSF103506">
    <property type="entry name" value="Mitochondrial carrier"/>
    <property type="match status" value="1"/>
</dbReference>
<comment type="caution">
    <text evidence="11">The sequence shown here is derived from an EMBL/GenBank/DDBJ whole genome shotgun (WGS) entry which is preliminary data.</text>
</comment>
<dbReference type="InterPro" id="IPR050391">
    <property type="entry name" value="Mito_Metabolite_Transporter"/>
</dbReference>
<dbReference type="OrthoDB" id="756301at2759"/>
<dbReference type="PROSITE" id="PS50920">
    <property type="entry name" value="SOLCAR"/>
    <property type="match status" value="3"/>
</dbReference>
<dbReference type="PANTHER" id="PTHR45618">
    <property type="entry name" value="MITOCHONDRIAL DICARBOXYLATE CARRIER-RELATED"/>
    <property type="match status" value="1"/>
</dbReference>
<dbReference type="Pfam" id="PF00153">
    <property type="entry name" value="Mito_carr"/>
    <property type="match status" value="3"/>
</dbReference>
<dbReference type="AlphaFoldDB" id="A0A4Y9XVB6"/>
<dbReference type="STRING" id="34475.A0A4Y9XVB6"/>
<reference evidence="11 12" key="1">
    <citation type="submission" date="2019-01" db="EMBL/GenBank/DDBJ databases">
        <title>Genome sequencing of the rare red list fungi Fomitopsis rosea.</title>
        <authorList>
            <person name="Buettner E."/>
            <person name="Kellner H."/>
        </authorList>
    </citation>
    <scope>NUCLEOTIDE SEQUENCE [LARGE SCALE GENOMIC DNA]</scope>
    <source>
        <strain evidence="11 12">DSM 105464</strain>
    </source>
</reference>
<dbReference type="GeneID" id="71998160"/>
<evidence type="ECO:0000313" key="12">
    <source>
        <dbReference type="Proteomes" id="UP000298390"/>
    </source>
</evidence>
<dbReference type="InterPro" id="IPR018108">
    <property type="entry name" value="MCP_transmembrane"/>
</dbReference>
<dbReference type="Proteomes" id="UP000814176">
    <property type="component" value="Unassembled WGS sequence"/>
</dbReference>
<gene>
    <name evidence="10" type="ORF">C8Q71DRAFT_271483</name>
    <name evidence="11" type="ORF">EVJ58_g9066</name>
</gene>
<keyword evidence="4 8" id="KW-0812">Transmembrane</keyword>
<dbReference type="EMBL" id="SEKV01000739">
    <property type="protein sequence ID" value="TFY54090.1"/>
    <property type="molecule type" value="Genomic_DNA"/>
</dbReference>
<evidence type="ECO:0000256" key="7">
    <source>
        <dbReference type="ARBA" id="ARBA00023136"/>
    </source>
</evidence>
<name>A0A4Y9XVB6_9APHY</name>
<sequence>MTNNRENSQYALKFAGAALSNMAASAATNPLDIVKVRQQLRTQLPGARSNAFWTVGVEMARTEGVLSLMKGFSASMLRELAYSGMRLGSYEYFKDVLYDQSRGALSREGIGLKVAAATIASAIGSAVANPTDLVKVRMQAYYPDGGPYKNMRHAFATIWKEGAAPTTASGPSSMLGGLRALYRGVNPTTVRGIVLSVSQICSYDQVKQVLKRRNLMQEGVGLHFVASMVAGLVCSITSNPVDVVKVRLMNDSEREFRGVSDCVRSIMTREGPLAFYKGFGMCWARLGLHTVLTFVVFERLRFLFGVGAL</sequence>
<keyword evidence="3 9" id="KW-0813">Transport</keyword>
<dbReference type="EMBL" id="JADCUA010000022">
    <property type="protein sequence ID" value="KAH9832315.1"/>
    <property type="molecule type" value="Genomic_DNA"/>
</dbReference>
<protein>
    <submittedName>
        <fullName evidence="10">Mitochondrial carrier</fullName>
    </submittedName>
</protein>
<evidence type="ECO:0000256" key="3">
    <source>
        <dbReference type="ARBA" id="ARBA00022448"/>
    </source>
</evidence>
<evidence type="ECO:0000256" key="4">
    <source>
        <dbReference type="ARBA" id="ARBA00022692"/>
    </source>
</evidence>
<dbReference type="GO" id="GO:0016020">
    <property type="term" value="C:membrane"/>
    <property type="evidence" value="ECO:0007669"/>
    <property type="project" value="UniProtKB-SubCell"/>
</dbReference>
<comment type="similarity">
    <text evidence="2 9">Belongs to the mitochondrial carrier (TC 2.A.29) family.</text>
</comment>
<feature type="repeat" description="Solcar" evidence="8">
    <location>
        <begin position="108"/>
        <end position="209"/>
    </location>
</feature>
<keyword evidence="7 8" id="KW-0472">Membrane</keyword>
<dbReference type="Gene3D" id="1.50.40.10">
    <property type="entry name" value="Mitochondrial carrier domain"/>
    <property type="match status" value="1"/>
</dbReference>
<dbReference type="Proteomes" id="UP000298390">
    <property type="component" value="Unassembled WGS sequence"/>
</dbReference>
<organism evidence="11 12">
    <name type="scientific">Rhodofomes roseus</name>
    <dbReference type="NCBI Taxonomy" id="34475"/>
    <lineage>
        <taxon>Eukaryota</taxon>
        <taxon>Fungi</taxon>
        <taxon>Dikarya</taxon>
        <taxon>Basidiomycota</taxon>
        <taxon>Agaricomycotina</taxon>
        <taxon>Agaricomycetes</taxon>
        <taxon>Polyporales</taxon>
        <taxon>Rhodofomes</taxon>
    </lineage>
</organism>
<evidence type="ECO:0000313" key="13">
    <source>
        <dbReference type="Proteomes" id="UP000814176"/>
    </source>
</evidence>
<dbReference type="RefSeq" id="XP_047775334.1">
    <property type="nucleotide sequence ID" value="XM_047917428.1"/>
</dbReference>
<evidence type="ECO:0000313" key="11">
    <source>
        <dbReference type="EMBL" id="TFY54090.1"/>
    </source>
</evidence>
<feature type="repeat" description="Solcar" evidence="8">
    <location>
        <begin position="218"/>
        <end position="303"/>
    </location>
</feature>
<keyword evidence="13" id="KW-1185">Reference proteome</keyword>
<comment type="subcellular location">
    <subcellularLocation>
        <location evidence="1">Membrane</location>
        <topology evidence="1">Multi-pass membrane protein</topology>
    </subcellularLocation>
</comment>
<evidence type="ECO:0000256" key="5">
    <source>
        <dbReference type="ARBA" id="ARBA00022737"/>
    </source>
</evidence>
<keyword evidence="5" id="KW-0677">Repeat</keyword>